<proteinExistence type="inferred from homology"/>
<sequence length="239" mass="26117">MSDATSTTKWVPLESNPELFSEWSSAMGLDTSRFAFHDIFGLDEELLMMVPQPVQAVLLLFPITEAVQKMRNEEDEDVEEATEAEAEGEVMWFKQTIGNACGTIGLLHALANTEATKAVSKDSPLDSLLSKARPLAPIQRADLLTKSKELESVHSQTASGGQSAAPEDLDNVILHFVCFIRDRDGNLVELDGGRKGPLKRGSVPTQDQLLPKAVEFIKQKYVSRTLGNSADSVLFQAAD</sequence>
<dbReference type="GO" id="GO:0006511">
    <property type="term" value="P:ubiquitin-dependent protein catabolic process"/>
    <property type="evidence" value="ECO:0007669"/>
    <property type="project" value="UniProtKB-UniRule"/>
</dbReference>
<dbReference type="Pfam" id="PF01088">
    <property type="entry name" value="Peptidase_C12"/>
    <property type="match status" value="1"/>
</dbReference>
<dbReference type="InParanoid" id="A0A317XKV2"/>
<comment type="similarity">
    <text evidence="2 7 8">Belongs to the peptidase C12 family.</text>
</comment>
<evidence type="ECO:0000313" key="11">
    <source>
        <dbReference type="Proteomes" id="UP000246740"/>
    </source>
</evidence>
<gene>
    <name evidence="10" type="ORF">BCV70DRAFT_33192</name>
</gene>
<comment type="catalytic activity">
    <reaction evidence="1 7 8">
        <text>Thiol-dependent hydrolysis of ester, thioester, amide, peptide and isopeptide bonds formed by the C-terminal Gly of ubiquitin (a 76-residue protein attached to proteins as an intracellular targeting signal).</text>
        <dbReference type="EC" id="3.4.19.12"/>
    </reaction>
</comment>
<evidence type="ECO:0000259" key="9">
    <source>
        <dbReference type="PROSITE" id="PS52048"/>
    </source>
</evidence>
<feature type="site" description="Transition state stabilizer" evidence="7">
    <location>
        <position position="95"/>
    </location>
</feature>
<evidence type="ECO:0000256" key="4">
    <source>
        <dbReference type="ARBA" id="ARBA00022786"/>
    </source>
</evidence>
<evidence type="ECO:0000256" key="2">
    <source>
        <dbReference type="ARBA" id="ARBA00009326"/>
    </source>
</evidence>
<dbReference type="Gene3D" id="3.40.532.10">
    <property type="entry name" value="Peptidase C12, ubiquitin carboxyl-terminal hydrolase"/>
    <property type="match status" value="1"/>
</dbReference>
<dbReference type="PROSITE" id="PS00140">
    <property type="entry name" value="UCH_1"/>
    <property type="match status" value="1"/>
</dbReference>
<keyword evidence="11" id="KW-1185">Reference proteome</keyword>
<keyword evidence="6 7" id="KW-0788">Thiol protease</keyword>
<keyword evidence="4 7" id="KW-0833">Ubl conjugation pathway</keyword>
<dbReference type="GO" id="GO:0005737">
    <property type="term" value="C:cytoplasm"/>
    <property type="evidence" value="ECO:0007669"/>
    <property type="project" value="TreeGrafter"/>
</dbReference>
<dbReference type="GO" id="GO:0004843">
    <property type="term" value="F:cysteine-type deubiquitinase activity"/>
    <property type="evidence" value="ECO:0007669"/>
    <property type="project" value="UniProtKB-UniRule"/>
</dbReference>
<dbReference type="GO" id="GO:0016579">
    <property type="term" value="P:protein deubiquitination"/>
    <property type="evidence" value="ECO:0007669"/>
    <property type="project" value="TreeGrafter"/>
</dbReference>
<dbReference type="InterPro" id="IPR036959">
    <property type="entry name" value="Peptidase_C12_UCH_sf"/>
</dbReference>
<dbReference type="InterPro" id="IPR057254">
    <property type="entry name" value="UCH_AS"/>
</dbReference>
<evidence type="ECO:0000256" key="1">
    <source>
        <dbReference type="ARBA" id="ARBA00000707"/>
    </source>
</evidence>
<dbReference type="FunFam" id="3.40.532.10:FF:000006">
    <property type="entry name" value="Ubiquitin carboxyl-terminal hydrolase"/>
    <property type="match status" value="1"/>
</dbReference>
<accession>A0A317XKV2</accession>
<keyword evidence="5 7" id="KW-0378">Hydrolase</keyword>
<dbReference type="STRING" id="1882483.A0A317XKV2"/>
<dbReference type="InterPro" id="IPR001578">
    <property type="entry name" value="Peptidase_C12_UCH"/>
</dbReference>
<dbReference type="EC" id="3.4.19.12" evidence="8"/>
<keyword evidence="3 7" id="KW-0645">Protease</keyword>
<dbReference type="InterPro" id="IPR038765">
    <property type="entry name" value="Papain-like_cys_pep_sf"/>
</dbReference>
<feature type="active site" description="Proton donor" evidence="7">
    <location>
        <position position="175"/>
    </location>
</feature>
<dbReference type="EMBL" id="KZ819198">
    <property type="protein sequence ID" value="PWY98507.1"/>
    <property type="molecule type" value="Genomic_DNA"/>
</dbReference>
<dbReference type="CDD" id="cd09616">
    <property type="entry name" value="Peptidase_C12_UCH_L1_L3"/>
    <property type="match status" value="1"/>
</dbReference>
<dbReference type="SUPFAM" id="SSF54001">
    <property type="entry name" value="Cysteine proteinases"/>
    <property type="match status" value="1"/>
</dbReference>
<dbReference type="Proteomes" id="UP000246740">
    <property type="component" value="Unassembled WGS sequence"/>
</dbReference>
<feature type="active site" description="Nucleophile" evidence="7">
    <location>
        <position position="101"/>
    </location>
</feature>
<organism evidence="10 11">
    <name type="scientific">Testicularia cyperi</name>
    <dbReference type="NCBI Taxonomy" id="1882483"/>
    <lineage>
        <taxon>Eukaryota</taxon>
        <taxon>Fungi</taxon>
        <taxon>Dikarya</taxon>
        <taxon>Basidiomycota</taxon>
        <taxon>Ustilaginomycotina</taxon>
        <taxon>Ustilaginomycetes</taxon>
        <taxon>Ustilaginales</taxon>
        <taxon>Anthracoideaceae</taxon>
        <taxon>Testicularia</taxon>
    </lineage>
</organism>
<evidence type="ECO:0000256" key="7">
    <source>
        <dbReference type="PROSITE-ProRule" id="PRU01393"/>
    </source>
</evidence>
<dbReference type="PROSITE" id="PS52048">
    <property type="entry name" value="UCH_DOMAIN"/>
    <property type="match status" value="1"/>
</dbReference>
<dbReference type="PANTHER" id="PTHR10589:SF17">
    <property type="entry name" value="UBIQUITIN CARBOXYL-TERMINAL HYDROLASE"/>
    <property type="match status" value="1"/>
</dbReference>
<evidence type="ECO:0000256" key="5">
    <source>
        <dbReference type="ARBA" id="ARBA00022801"/>
    </source>
</evidence>
<name>A0A317XKV2_9BASI</name>
<dbReference type="PANTHER" id="PTHR10589">
    <property type="entry name" value="UBIQUITIN CARBOXYL-TERMINAL HYDROLASE"/>
    <property type="match status" value="1"/>
</dbReference>
<evidence type="ECO:0000256" key="6">
    <source>
        <dbReference type="ARBA" id="ARBA00022807"/>
    </source>
</evidence>
<dbReference type="AlphaFoldDB" id="A0A317XKV2"/>
<dbReference type="FunCoup" id="A0A317XKV2">
    <property type="interactions" value="347"/>
</dbReference>
<feature type="site" description="Important for enzyme activity" evidence="7">
    <location>
        <position position="191"/>
    </location>
</feature>
<evidence type="ECO:0000313" key="10">
    <source>
        <dbReference type="EMBL" id="PWY98507.1"/>
    </source>
</evidence>
<evidence type="ECO:0000256" key="3">
    <source>
        <dbReference type="ARBA" id="ARBA00022670"/>
    </source>
</evidence>
<dbReference type="OrthoDB" id="427186at2759"/>
<protein>
    <recommendedName>
        <fullName evidence="8">Ubiquitin carboxyl-terminal hydrolase</fullName>
        <ecNumber evidence="8">3.4.19.12</ecNumber>
    </recommendedName>
</protein>
<feature type="domain" description="UCH catalytic" evidence="9">
    <location>
        <begin position="9"/>
        <end position="239"/>
    </location>
</feature>
<evidence type="ECO:0000256" key="8">
    <source>
        <dbReference type="RuleBase" id="RU361215"/>
    </source>
</evidence>
<reference evidence="10 11" key="1">
    <citation type="journal article" date="2018" name="Mol. Biol. Evol.">
        <title>Broad Genomic Sampling Reveals a Smut Pathogenic Ancestry of the Fungal Clade Ustilaginomycotina.</title>
        <authorList>
            <person name="Kijpornyongpan T."/>
            <person name="Mondo S.J."/>
            <person name="Barry K."/>
            <person name="Sandor L."/>
            <person name="Lee J."/>
            <person name="Lipzen A."/>
            <person name="Pangilinan J."/>
            <person name="LaButti K."/>
            <person name="Hainaut M."/>
            <person name="Henrissat B."/>
            <person name="Grigoriev I.V."/>
            <person name="Spatafora J.W."/>
            <person name="Aime M.C."/>
        </authorList>
    </citation>
    <scope>NUCLEOTIDE SEQUENCE [LARGE SCALE GENOMIC DNA]</scope>
    <source>
        <strain evidence="10 11">MCA 3645</strain>
    </source>
</reference>
<dbReference type="PRINTS" id="PR00707">
    <property type="entry name" value="UBCTHYDRLASE"/>
</dbReference>